<evidence type="ECO:0000313" key="1">
    <source>
        <dbReference type="EMBL" id="VFU12719.1"/>
    </source>
</evidence>
<dbReference type="AlphaFoldDB" id="A0A485LX99"/>
<gene>
    <name evidence="1" type="ORF">SCFA_1870007</name>
</gene>
<sequence length="54" mass="6059">MPARMTVCLLAKTLIPEDTPKGVFWYLKNENMVLSGTSRLEGANFDIYLVNAIL</sequence>
<proteinExistence type="predicted"/>
<organism evidence="1">
    <name type="scientific">anaerobic digester metagenome</name>
    <dbReference type="NCBI Taxonomy" id="1263854"/>
    <lineage>
        <taxon>unclassified sequences</taxon>
        <taxon>metagenomes</taxon>
        <taxon>ecological metagenomes</taxon>
    </lineage>
</organism>
<name>A0A485LX99_9ZZZZ</name>
<reference evidence="1" key="1">
    <citation type="submission" date="2019-03" db="EMBL/GenBank/DDBJ databases">
        <authorList>
            <person name="Hao L."/>
        </authorList>
    </citation>
    <scope>NUCLEOTIDE SEQUENCE</scope>
</reference>
<protein>
    <submittedName>
        <fullName evidence="1">Uncharacterized protein</fullName>
    </submittedName>
</protein>
<dbReference type="EMBL" id="CAADRN010000098">
    <property type="protein sequence ID" value="VFU12719.1"/>
    <property type="molecule type" value="Genomic_DNA"/>
</dbReference>
<accession>A0A485LX99</accession>